<sequence>MNANLFARLTAGIADPKATAIETATGARISYADLVARVGAMANALVGLGVRPGDRVAAQVEKSVEAIVLYLGTVRAGGVFLPLNTGYTAPEIAYFVGDAEPAVFVCDPARIEALRPAAEAAGARLVTLDARGEGTLMAAARAAPAEFDTVEREADDLAALLYTSGTTGRSKGAMLTHGNLVSNTLALRDVWRFTAEDVLIHALPIFHTHGLFVATNVTLFSGAAMIFLPKFDIDRVFELMPRATVLMGVPTFYVRLLGDDMLNAETTAHMRLFVSGSAPLLAETHRAWRARTGHAILERYGMTETNMNTSNPYDGDRVAGTVGFPLPGVEIIVTDPETGRELAEGEIGMIEVRGPNVFKGYWRMPEKTAAELRANGFFVTGDLGRIDDRGYVHIVGRGKDLIITGGYNVYPKEIEAELDEIPGVVESAVIGVPHRDFGEGVTAVVVPAGAPVLDESSILKELEARLARFKLPKRVLFVDELPRNTMGKVQKNVLRDRFADLYGAVTTTSG</sequence>
<accession>A0A2W5N1E1</accession>
<dbReference type="PANTHER" id="PTHR43201:SF8">
    <property type="entry name" value="ACYL-COA SYNTHETASE FAMILY MEMBER 3"/>
    <property type="match status" value="1"/>
</dbReference>
<reference evidence="4 5" key="1">
    <citation type="submission" date="2017-08" db="EMBL/GenBank/DDBJ databases">
        <title>Infants hospitalized years apart are colonized by the same room-sourced microbial strains.</title>
        <authorList>
            <person name="Brooks B."/>
            <person name="Olm M.R."/>
            <person name="Firek B.A."/>
            <person name="Baker R."/>
            <person name="Thomas B.C."/>
            <person name="Morowitz M.J."/>
            <person name="Banfield J.F."/>
        </authorList>
    </citation>
    <scope>NUCLEOTIDE SEQUENCE [LARGE SCALE GENOMIC DNA]</scope>
    <source>
        <strain evidence="4">S2_005_002_R2_34</strain>
    </source>
</reference>
<dbReference type="InterPro" id="IPR000873">
    <property type="entry name" value="AMP-dep_synth/lig_dom"/>
</dbReference>
<dbReference type="NCBIfam" id="NF005702">
    <property type="entry name" value="PRK07514.1"/>
    <property type="match status" value="1"/>
</dbReference>
<dbReference type="Proteomes" id="UP000249185">
    <property type="component" value="Unassembled WGS sequence"/>
</dbReference>
<dbReference type="GO" id="GO:0031956">
    <property type="term" value="F:medium-chain fatty acid-CoA ligase activity"/>
    <property type="evidence" value="ECO:0007669"/>
    <property type="project" value="TreeGrafter"/>
</dbReference>
<proteinExistence type="inferred from homology"/>
<dbReference type="Gene3D" id="3.30.300.30">
    <property type="match status" value="1"/>
</dbReference>
<comment type="caution">
    <text evidence="4">The sequence shown here is derived from an EMBL/GenBank/DDBJ whole genome shotgun (WGS) entry which is preliminary data.</text>
</comment>
<dbReference type="SUPFAM" id="SSF56801">
    <property type="entry name" value="Acetyl-CoA synthetase-like"/>
    <property type="match status" value="1"/>
</dbReference>
<dbReference type="GO" id="GO:0006631">
    <property type="term" value="P:fatty acid metabolic process"/>
    <property type="evidence" value="ECO:0007669"/>
    <property type="project" value="TreeGrafter"/>
</dbReference>
<name>A0A2W5N1E1_RHOSU</name>
<dbReference type="CDD" id="cd05941">
    <property type="entry name" value="MCS"/>
    <property type="match status" value="1"/>
</dbReference>
<evidence type="ECO:0000313" key="4">
    <source>
        <dbReference type="EMBL" id="PZQ46239.1"/>
    </source>
</evidence>
<feature type="domain" description="AMP-dependent synthetase/ligase" evidence="2">
    <location>
        <begin position="16"/>
        <end position="362"/>
    </location>
</feature>
<evidence type="ECO:0000259" key="3">
    <source>
        <dbReference type="Pfam" id="PF13193"/>
    </source>
</evidence>
<gene>
    <name evidence="4" type="ORF">DI556_20880</name>
</gene>
<dbReference type="Pfam" id="PF00501">
    <property type="entry name" value="AMP-binding"/>
    <property type="match status" value="1"/>
</dbReference>
<dbReference type="AlphaFoldDB" id="A0A2W5N1E1"/>
<dbReference type="PROSITE" id="PS00455">
    <property type="entry name" value="AMP_BINDING"/>
    <property type="match status" value="1"/>
</dbReference>
<dbReference type="InterPro" id="IPR042099">
    <property type="entry name" value="ANL_N_sf"/>
</dbReference>
<evidence type="ECO:0000256" key="1">
    <source>
        <dbReference type="ARBA" id="ARBA00006432"/>
    </source>
</evidence>
<dbReference type="Pfam" id="PF13193">
    <property type="entry name" value="AMP-binding_C"/>
    <property type="match status" value="1"/>
</dbReference>
<dbReference type="EMBL" id="QFPW01000028">
    <property type="protein sequence ID" value="PZQ46239.1"/>
    <property type="molecule type" value="Genomic_DNA"/>
</dbReference>
<dbReference type="InterPro" id="IPR025110">
    <property type="entry name" value="AMP-bd_C"/>
</dbReference>
<evidence type="ECO:0000259" key="2">
    <source>
        <dbReference type="Pfam" id="PF00501"/>
    </source>
</evidence>
<dbReference type="InterPro" id="IPR020845">
    <property type="entry name" value="AMP-binding_CS"/>
</dbReference>
<protein>
    <submittedName>
        <fullName evidence="4">Malonyl-CoA synthase</fullName>
    </submittedName>
</protein>
<dbReference type="Gene3D" id="3.40.50.12780">
    <property type="entry name" value="N-terminal domain of ligase-like"/>
    <property type="match status" value="1"/>
</dbReference>
<dbReference type="InterPro" id="IPR045851">
    <property type="entry name" value="AMP-bd_C_sf"/>
</dbReference>
<evidence type="ECO:0000313" key="5">
    <source>
        <dbReference type="Proteomes" id="UP000249185"/>
    </source>
</evidence>
<feature type="domain" description="AMP-binding enzyme C-terminal" evidence="3">
    <location>
        <begin position="413"/>
        <end position="488"/>
    </location>
</feature>
<organism evidence="4 5">
    <name type="scientific">Rhodovulum sulfidophilum</name>
    <name type="common">Rhodobacter sulfidophilus</name>
    <dbReference type="NCBI Taxonomy" id="35806"/>
    <lineage>
        <taxon>Bacteria</taxon>
        <taxon>Pseudomonadati</taxon>
        <taxon>Pseudomonadota</taxon>
        <taxon>Alphaproteobacteria</taxon>
        <taxon>Rhodobacterales</taxon>
        <taxon>Paracoccaceae</taxon>
        <taxon>Rhodovulum</taxon>
    </lineage>
</organism>
<dbReference type="PANTHER" id="PTHR43201">
    <property type="entry name" value="ACYL-COA SYNTHETASE"/>
    <property type="match status" value="1"/>
</dbReference>
<comment type="similarity">
    <text evidence="1">Belongs to the ATP-dependent AMP-binding enzyme family.</text>
</comment>